<dbReference type="Pfam" id="PF00931">
    <property type="entry name" value="NB-ARC"/>
    <property type="match status" value="1"/>
</dbReference>
<name>A0A8J3QJS8_9ACTN</name>
<dbReference type="SMART" id="SM00862">
    <property type="entry name" value="Trans_reg_C"/>
    <property type="match status" value="1"/>
</dbReference>
<dbReference type="InterPro" id="IPR016032">
    <property type="entry name" value="Sig_transdc_resp-reg_C-effctor"/>
</dbReference>
<reference evidence="10" key="1">
    <citation type="submission" date="2021-01" db="EMBL/GenBank/DDBJ databases">
        <title>Whole genome shotgun sequence of Rhizocola hellebori NBRC 109834.</title>
        <authorList>
            <person name="Komaki H."/>
            <person name="Tamura T."/>
        </authorList>
    </citation>
    <scope>NUCLEOTIDE SEQUENCE</scope>
    <source>
        <strain evidence="10">NBRC 109834</strain>
    </source>
</reference>
<feature type="region of interest" description="Disordered" evidence="8">
    <location>
        <begin position="923"/>
        <end position="954"/>
    </location>
</feature>
<gene>
    <name evidence="10" type="ORF">Rhe02_84980</name>
</gene>
<evidence type="ECO:0000256" key="1">
    <source>
        <dbReference type="ARBA" id="ARBA00005820"/>
    </source>
</evidence>
<dbReference type="InterPro" id="IPR042197">
    <property type="entry name" value="Apaf_helical"/>
</dbReference>
<dbReference type="GO" id="GO:0043531">
    <property type="term" value="F:ADP binding"/>
    <property type="evidence" value="ECO:0007669"/>
    <property type="project" value="InterPro"/>
</dbReference>
<dbReference type="EMBL" id="BONY01000094">
    <property type="protein sequence ID" value="GIH10431.1"/>
    <property type="molecule type" value="Genomic_DNA"/>
</dbReference>
<dbReference type="AlphaFoldDB" id="A0A8J3QJS8"/>
<evidence type="ECO:0000259" key="9">
    <source>
        <dbReference type="PROSITE" id="PS51755"/>
    </source>
</evidence>
<dbReference type="InterPro" id="IPR019734">
    <property type="entry name" value="TPR_rpt"/>
</dbReference>
<dbReference type="Gene3D" id="1.25.40.10">
    <property type="entry name" value="Tetratricopeptide repeat domain"/>
    <property type="match status" value="2"/>
</dbReference>
<proteinExistence type="inferred from homology"/>
<dbReference type="PRINTS" id="PR00364">
    <property type="entry name" value="DISEASERSIST"/>
</dbReference>
<evidence type="ECO:0000256" key="3">
    <source>
        <dbReference type="ARBA" id="ARBA00023015"/>
    </source>
</evidence>
<dbReference type="Gene3D" id="1.10.10.10">
    <property type="entry name" value="Winged helix-like DNA-binding domain superfamily/Winged helix DNA-binding domain"/>
    <property type="match status" value="1"/>
</dbReference>
<evidence type="ECO:0000256" key="7">
    <source>
        <dbReference type="PROSITE-ProRule" id="PRU01091"/>
    </source>
</evidence>
<keyword evidence="4 7" id="KW-0238">DNA-binding</keyword>
<sequence>MLRFAVLGPLLVTRDEQPIDLPTAMLRRLVAILLCQPGQPIAIDLLLDALWEGQPPPSARKTLQIYVHRLRRVLGDGRVLRGPTGYTLSLEHAEVDFMIFADLVRAAGEATQRGALSQASRFYGRALELWRGNAFADIPGSAHVVVNHAHRLDEQHVQFLQRYAEIELRLDRHNEILSWLAPAAAANPYLEQLRGQFIVALYRSGRQADALAEYRRLHQQLVDDLGVEPGAELQLLQERMLHNDPELLADRSPSGLAPVGPPIPAQLPPPPPGFIGRFRELEQLDMLLTAGARGQGVTVVALIGMAGVGKTATALHWAHRISHRFLDGQLYANLRSFDPAAAVVSPADVLRGFLGALGITPDRVPTEVEAQTALLRSLLAGREMLIVLDNVLDAAQVRPLLPGTGANLVLLTSRTALTGLVAMEGAHPIALGPLTEERSRQLLSARLGQRRLDAEPDAVRQIVQRCAGLPLALAVIAARAQIDSEQPLATLADGLDAFSHDDPLTDVRAVFSWSYKALTPSAALVFRLSAVHPGPEIAIETVADLAQLSPDRAGGALLELVAAQLFVEAAPGRFAMHDLMRSYAAELAAKPDDELGRARRRLLDHYLYAACDASLALNRGRLPVPLPPRPAHTTGIEFASAAAALEWFAAEHATICRTIELALESDLDGHAWRIAWAISDFAVRQSRWRMLERISRQALEAAERAGDRHGRGYAYRYLGAACAAQDQLELSEQWYHLSLHEFSKADLIAEQALLYNDMSVLFAKSGKCPAAPAREALELSRRAQYLRGEATALNGIGTSYLKAGDYPAALHYGKQALAWHTVLEDDHGVAAAWATIGMARYHLGHSRRAGWAYGMAIAILRKTGRRRHLAERLVELGDLYLAWGEFDKARQAQQEALEIHHTTTDDDGRWDVAVRCARSAAGASGWTGGRAADRDAPPAAGDPALPTRPAHPHR</sequence>
<dbReference type="Gene3D" id="1.10.8.430">
    <property type="entry name" value="Helical domain of apoptotic protease-activating factors"/>
    <property type="match status" value="1"/>
</dbReference>
<dbReference type="InterPro" id="IPR002182">
    <property type="entry name" value="NB-ARC"/>
</dbReference>
<evidence type="ECO:0000256" key="6">
    <source>
        <dbReference type="PROSITE-ProRule" id="PRU00339"/>
    </source>
</evidence>
<comment type="similarity">
    <text evidence="1">Belongs to the AfsR/DnrI/RedD regulatory family.</text>
</comment>
<evidence type="ECO:0000256" key="8">
    <source>
        <dbReference type="SAM" id="MobiDB-lite"/>
    </source>
</evidence>
<dbReference type="InterPro" id="IPR005158">
    <property type="entry name" value="BTAD"/>
</dbReference>
<dbReference type="SMART" id="SM00028">
    <property type="entry name" value="TPR"/>
    <property type="match status" value="4"/>
</dbReference>
<dbReference type="Pfam" id="PF03704">
    <property type="entry name" value="BTAD"/>
    <property type="match status" value="1"/>
</dbReference>
<dbReference type="InterPro" id="IPR036388">
    <property type="entry name" value="WH-like_DNA-bd_sf"/>
</dbReference>
<dbReference type="GO" id="GO:0003677">
    <property type="term" value="F:DNA binding"/>
    <property type="evidence" value="ECO:0007669"/>
    <property type="project" value="UniProtKB-UniRule"/>
</dbReference>
<dbReference type="GO" id="GO:0000160">
    <property type="term" value="P:phosphorelay signal transduction system"/>
    <property type="evidence" value="ECO:0007669"/>
    <property type="project" value="InterPro"/>
</dbReference>
<keyword evidence="11" id="KW-1185">Reference proteome</keyword>
<dbReference type="InterPro" id="IPR027417">
    <property type="entry name" value="P-loop_NTPase"/>
</dbReference>
<dbReference type="Gene3D" id="3.40.50.300">
    <property type="entry name" value="P-loop containing nucleotide triphosphate hydrolases"/>
    <property type="match status" value="1"/>
</dbReference>
<evidence type="ECO:0000256" key="4">
    <source>
        <dbReference type="ARBA" id="ARBA00023125"/>
    </source>
</evidence>
<keyword evidence="5" id="KW-0804">Transcription</keyword>
<comment type="caution">
    <text evidence="10">The sequence shown here is derived from an EMBL/GenBank/DDBJ whole genome shotgun (WGS) entry which is preliminary data.</text>
</comment>
<dbReference type="SUPFAM" id="SSF48452">
    <property type="entry name" value="TPR-like"/>
    <property type="match status" value="2"/>
</dbReference>
<dbReference type="InterPro" id="IPR011990">
    <property type="entry name" value="TPR-like_helical_dom_sf"/>
</dbReference>
<accession>A0A8J3QJS8</accession>
<organism evidence="10 11">
    <name type="scientific">Rhizocola hellebori</name>
    <dbReference type="NCBI Taxonomy" id="1392758"/>
    <lineage>
        <taxon>Bacteria</taxon>
        <taxon>Bacillati</taxon>
        <taxon>Actinomycetota</taxon>
        <taxon>Actinomycetes</taxon>
        <taxon>Micromonosporales</taxon>
        <taxon>Micromonosporaceae</taxon>
        <taxon>Rhizocola</taxon>
    </lineage>
</organism>
<dbReference type="SMART" id="SM01043">
    <property type="entry name" value="BTAD"/>
    <property type="match status" value="1"/>
</dbReference>
<dbReference type="Proteomes" id="UP000612899">
    <property type="component" value="Unassembled WGS sequence"/>
</dbReference>
<dbReference type="InterPro" id="IPR051677">
    <property type="entry name" value="AfsR-DnrI-RedD_regulator"/>
</dbReference>
<protein>
    <submittedName>
        <fullName evidence="10">SARP family transcriptional regulator</fullName>
    </submittedName>
</protein>
<keyword evidence="2" id="KW-0677">Repeat</keyword>
<feature type="repeat" description="TPR" evidence="6">
    <location>
        <begin position="870"/>
        <end position="903"/>
    </location>
</feature>
<dbReference type="PROSITE" id="PS50005">
    <property type="entry name" value="TPR"/>
    <property type="match status" value="1"/>
</dbReference>
<dbReference type="SUPFAM" id="SSF52540">
    <property type="entry name" value="P-loop containing nucleoside triphosphate hydrolases"/>
    <property type="match status" value="1"/>
</dbReference>
<dbReference type="PANTHER" id="PTHR35807:SF1">
    <property type="entry name" value="TRANSCRIPTIONAL REGULATOR REDD"/>
    <property type="match status" value="1"/>
</dbReference>
<dbReference type="PANTHER" id="PTHR35807">
    <property type="entry name" value="TRANSCRIPTIONAL REGULATOR REDD-RELATED"/>
    <property type="match status" value="1"/>
</dbReference>
<dbReference type="GO" id="GO:0006355">
    <property type="term" value="P:regulation of DNA-templated transcription"/>
    <property type="evidence" value="ECO:0007669"/>
    <property type="project" value="InterPro"/>
</dbReference>
<keyword evidence="3" id="KW-0805">Transcription regulation</keyword>
<evidence type="ECO:0000313" key="10">
    <source>
        <dbReference type="EMBL" id="GIH10431.1"/>
    </source>
</evidence>
<dbReference type="RefSeq" id="WP_203914145.1">
    <property type="nucleotide sequence ID" value="NZ_BONY01000094.1"/>
</dbReference>
<evidence type="ECO:0000313" key="11">
    <source>
        <dbReference type="Proteomes" id="UP000612899"/>
    </source>
</evidence>
<evidence type="ECO:0000256" key="2">
    <source>
        <dbReference type="ARBA" id="ARBA00022737"/>
    </source>
</evidence>
<feature type="domain" description="OmpR/PhoB-type" evidence="9">
    <location>
        <begin position="1"/>
        <end position="90"/>
    </location>
</feature>
<keyword evidence="6" id="KW-0802">TPR repeat</keyword>
<dbReference type="InterPro" id="IPR001867">
    <property type="entry name" value="OmpR/PhoB-type_DNA-bd"/>
</dbReference>
<dbReference type="CDD" id="cd15831">
    <property type="entry name" value="BTAD"/>
    <property type="match status" value="1"/>
</dbReference>
<feature type="DNA-binding region" description="OmpR/PhoB-type" evidence="7">
    <location>
        <begin position="1"/>
        <end position="90"/>
    </location>
</feature>
<evidence type="ECO:0000256" key="5">
    <source>
        <dbReference type="ARBA" id="ARBA00023163"/>
    </source>
</evidence>
<dbReference type="SUPFAM" id="SSF46894">
    <property type="entry name" value="C-terminal effector domain of the bipartite response regulators"/>
    <property type="match status" value="1"/>
</dbReference>
<dbReference type="PROSITE" id="PS51755">
    <property type="entry name" value="OMPR_PHOB"/>
    <property type="match status" value="1"/>
</dbReference>